<dbReference type="KEGG" id="pfp:PFL1_02727"/>
<feature type="region of interest" description="Disordered" evidence="8">
    <location>
        <begin position="229"/>
        <end position="258"/>
    </location>
</feature>
<dbReference type="InterPro" id="IPR044063">
    <property type="entry name" value="ZF_RING_GID"/>
</dbReference>
<organism evidence="11 12">
    <name type="scientific">Pseudozyma flocculosa PF-1</name>
    <dbReference type="NCBI Taxonomy" id="1277687"/>
    <lineage>
        <taxon>Eukaryota</taxon>
        <taxon>Fungi</taxon>
        <taxon>Dikarya</taxon>
        <taxon>Basidiomycota</taxon>
        <taxon>Ustilaginomycotina</taxon>
        <taxon>Ustilaginomycetes</taxon>
        <taxon>Ustilaginales</taxon>
        <taxon>Ustilaginaceae</taxon>
        <taxon>Pseudozyma</taxon>
    </lineage>
</organism>
<dbReference type="HOGENOM" id="CLU_027445_2_0_1"/>
<proteinExistence type="inferred from homology"/>
<dbReference type="PROSITE" id="PS50896">
    <property type="entry name" value="LISH"/>
    <property type="match status" value="1"/>
</dbReference>
<feature type="domain" description="RING-Gid-type" evidence="10">
    <location>
        <begin position="571"/>
        <end position="643"/>
    </location>
</feature>
<evidence type="ECO:0000256" key="5">
    <source>
        <dbReference type="ARBA" id="ARBA00022771"/>
    </source>
</evidence>
<evidence type="ECO:0000256" key="4">
    <source>
        <dbReference type="ARBA" id="ARBA00022723"/>
    </source>
</evidence>
<dbReference type="GO" id="GO:0005634">
    <property type="term" value="C:nucleus"/>
    <property type="evidence" value="ECO:0007669"/>
    <property type="project" value="TreeGrafter"/>
</dbReference>
<dbReference type="GO" id="GO:0043161">
    <property type="term" value="P:proteasome-mediated ubiquitin-dependent protein catabolic process"/>
    <property type="evidence" value="ECO:0007669"/>
    <property type="project" value="InterPro"/>
</dbReference>
<protein>
    <recommendedName>
        <fullName evidence="13">CTLH domain-containing protein</fullName>
    </recommendedName>
</protein>
<dbReference type="GO" id="GO:0061630">
    <property type="term" value="F:ubiquitin protein ligase activity"/>
    <property type="evidence" value="ECO:0007669"/>
    <property type="project" value="InterPro"/>
</dbReference>
<dbReference type="GO" id="GO:0034657">
    <property type="term" value="C:GID complex"/>
    <property type="evidence" value="ECO:0007669"/>
    <property type="project" value="TreeGrafter"/>
</dbReference>
<feature type="region of interest" description="Disordered" evidence="8">
    <location>
        <begin position="548"/>
        <end position="567"/>
    </location>
</feature>
<dbReference type="OrthoDB" id="1933455at2759"/>
<dbReference type="GO" id="GO:0008270">
    <property type="term" value="F:zinc ion binding"/>
    <property type="evidence" value="ECO:0007669"/>
    <property type="project" value="UniProtKB-KW"/>
</dbReference>
<feature type="region of interest" description="Disordered" evidence="8">
    <location>
        <begin position="86"/>
        <end position="120"/>
    </location>
</feature>
<gene>
    <name evidence="11" type="ORF">PFL1_02727</name>
</gene>
<feature type="region of interest" description="Disordered" evidence="8">
    <location>
        <begin position="477"/>
        <end position="540"/>
    </location>
</feature>
<dbReference type="InterPro" id="IPR045098">
    <property type="entry name" value="Fyv10_fam"/>
</dbReference>
<evidence type="ECO:0000256" key="2">
    <source>
        <dbReference type="ARBA" id="ARBA00010615"/>
    </source>
</evidence>
<dbReference type="PANTHER" id="PTHR12170:SF2">
    <property type="entry name" value="E3 UBIQUITIN-PROTEIN TRANSFERASE MAEA"/>
    <property type="match status" value="1"/>
</dbReference>
<dbReference type="RefSeq" id="XP_007878434.1">
    <property type="nucleotide sequence ID" value="XM_007880243.1"/>
</dbReference>
<dbReference type="EMBL" id="KE361630">
    <property type="protein sequence ID" value="EPQ29508.1"/>
    <property type="molecule type" value="Genomic_DNA"/>
</dbReference>
<evidence type="ECO:0000313" key="11">
    <source>
        <dbReference type="EMBL" id="EPQ29508.1"/>
    </source>
</evidence>
<keyword evidence="5 7" id="KW-0863">Zinc-finger</keyword>
<dbReference type="AlphaFoldDB" id="A0A061HAA1"/>
<dbReference type="Pfam" id="PF10607">
    <property type="entry name" value="CTLH"/>
    <property type="match status" value="1"/>
</dbReference>
<comment type="subcellular location">
    <subcellularLocation>
        <location evidence="1">Cytoplasm</location>
    </subcellularLocation>
</comment>
<name>A0A061HAA1_9BASI</name>
<feature type="compositionally biased region" description="Low complexity" evidence="8">
    <location>
        <begin position="1"/>
        <end position="36"/>
    </location>
</feature>
<evidence type="ECO:0000256" key="1">
    <source>
        <dbReference type="ARBA" id="ARBA00004496"/>
    </source>
</evidence>
<dbReference type="PANTHER" id="PTHR12170">
    <property type="entry name" value="MACROPHAGE ERYTHROBLAST ATTACHER-RELATED"/>
    <property type="match status" value="1"/>
</dbReference>
<dbReference type="PROSITE" id="PS50897">
    <property type="entry name" value="CTLH"/>
    <property type="match status" value="1"/>
</dbReference>
<keyword evidence="3" id="KW-0963">Cytoplasm</keyword>
<accession>A0A061HAA1</accession>
<evidence type="ECO:0000313" key="12">
    <source>
        <dbReference type="Proteomes" id="UP000053664"/>
    </source>
</evidence>
<dbReference type="InterPro" id="IPR006595">
    <property type="entry name" value="CTLH_C"/>
</dbReference>
<feature type="region of interest" description="Disordered" evidence="8">
    <location>
        <begin position="1"/>
        <end position="40"/>
    </location>
</feature>
<evidence type="ECO:0000259" key="9">
    <source>
        <dbReference type="PROSITE" id="PS50897"/>
    </source>
</evidence>
<dbReference type="InterPro" id="IPR024964">
    <property type="entry name" value="CTLH/CRA"/>
</dbReference>
<comment type="similarity">
    <text evidence="2">Belongs to the FYV10 family.</text>
</comment>
<evidence type="ECO:0000256" key="6">
    <source>
        <dbReference type="ARBA" id="ARBA00022833"/>
    </source>
</evidence>
<keyword evidence="6" id="KW-0862">Zinc</keyword>
<dbReference type="GeneID" id="19316843"/>
<feature type="domain" description="CTLH" evidence="9">
    <location>
        <begin position="275"/>
        <end position="314"/>
    </location>
</feature>
<evidence type="ECO:0000256" key="3">
    <source>
        <dbReference type="ARBA" id="ARBA00022490"/>
    </source>
</evidence>
<evidence type="ECO:0008006" key="13">
    <source>
        <dbReference type="Google" id="ProtNLM"/>
    </source>
</evidence>
<feature type="compositionally biased region" description="Pro residues" evidence="8">
    <location>
        <begin position="91"/>
        <end position="106"/>
    </location>
</feature>
<dbReference type="eggNOG" id="KOG0396">
    <property type="taxonomic scope" value="Eukaryota"/>
</dbReference>
<feature type="zinc finger region" description="RING-Gid-type" evidence="7">
    <location>
        <begin position="571"/>
        <end position="643"/>
    </location>
</feature>
<reference evidence="11 12" key="1">
    <citation type="journal article" date="2013" name="Plant Cell">
        <title>The transition from a phytopathogenic smut ancestor to an anamorphic biocontrol agent deciphered by comparative whole-genome analysis.</title>
        <authorList>
            <person name="Lefebvre F."/>
            <person name="Joly D.L."/>
            <person name="Labbe C."/>
            <person name="Teichmann B."/>
            <person name="Linning R."/>
            <person name="Belzile F."/>
            <person name="Bakkeren G."/>
            <person name="Belanger R.R."/>
        </authorList>
    </citation>
    <scope>NUCLEOTIDE SEQUENCE [LARGE SCALE GENOMIC DNA]</scope>
    <source>
        <strain evidence="11 12">PF-1</strain>
    </source>
</reference>
<dbReference type="CDD" id="cd16659">
    <property type="entry name" value="RING-Ubox_Emp"/>
    <property type="match status" value="1"/>
</dbReference>
<dbReference type="GO" id="GO:0005737">
    <property type="term" value="C:cytoplasm"/>
    <property type="evidence" value="ECO:0007669"/>
    <property type="project" value="UniProtKB-SubCell"/>
</dbReference>
<sequence length="658" mass="69841">MASAQLAGQPPQPPQQSVEASASASASVTQQQPVSSRPNLDGILLLEQPFARLPFDELRRQQRTQQRLIEREFIFCSSTLNDLEAKVAASRPPPASSSPLPHPSPSPSSSSSDPDAVRQEAERSLDAMLGRLRGLKRKMLPLAQQSKQTLRMAQSRTDHLSNLHSIDSSASPEFAEWSKVRLDRMLVDFMLRRGYRSSADELAKARGIQDLVDTDLFAEIATIEQSLVPPGWQLNNDHNGHDDGDGDEDDGQASVRGSRNAAAAAAAAAVPSCTAALAWCSENKTMLRKIKSPLEFDLRLQEYIELVRVRTPESLREAIAYLRRHLLPMHSAAVAALAAMPSASSPSKAAAAESASLDKDAEYDRSAHEAIKKQVSRAMGLIACGPDGWAYEDLYTPYRWLSLRDSFRVCALQIHSLPLQPILHIALSAGLSSLKVPACYSHEARSLVAGSTGAPAHLGGRTAADAASAALIEGGHATQSDAVSVPSRFPPAMGGGSSSAGGGVDGSSSGSGSGSALDRGEGGARAPGGSSPLSYLGSMMSSGIAPHTHAQALARGRATGRPTTDDRNIDCPVCDTDGLGTLAREVPWSHHANSTLVCSLSGKVMDENNPPMAMPNGRVYALSALEEMVDKSRDGSTIVCPRTSETYSFASLRKVFIS</sequence>
<dbReference type="Proteomes" id="UP000053664">
    <property type="component" value="Unassembled WGS sequence"/>
</dbReference>
<feature type="compositionally biased region" description="Low complexity" evidence="8">
    <location>
        <begin position="527"/>
        <end position="540"/>
    </location>
</feature>
<dbReference type="PROSITE" id="PS51867">
    <property type="entry name" value="ZF_RING_GID"/>
    <property type="match status" value="1"/>
</dbReference>
<evidence type="ECO:0000259" key="10">
    <source>
        <dbReference type="PROSITE" id="PS51867"/>
    </source>
</evidence>
<dbReference type="InterPro" id="IPR006594">
    <property type="entry name" value="LisH"/>
</dbReference>
<evidence type="ECO:0000256" key="7">
    <source>
        <dbReference type="PROSITE-ProRule" id="PRU01215"/>
    </source>
</evidence>
<feature type="compositionally biased region" description="Gly residues" evidence="8">
    <location>
        <begin position="493"/>
        <end position="513"/>
    </location>
</feature>
<keyword evidence="4" id="KW-0479">Metal-binding</keyword>
<evidence type="ECO:0000256" key="8">
    <source>
        <dbReference type="SAM" id="MobiDB-lite"/>
    </source>
</evidence>